<reference evidence="1 2" key="1">
    <citation type="submission" date="2016-03" db="EMBL/GenBank/DDBJ databases">
        <authorList>
            <person name="Ploux O."/>
        </authorList>
    </citation>
    <scope>NUCLEOTIDE SEQUENCE [LARGE SCALE GENOMIC DNA]</scope>
    <source>
        <strain evidence="1 2">UAMH 11012</strain>
    </source>
</reference>
<dbReference type="OrthoDB" id="10359104at2759"/>
<accession>A0A1L7XL01</accession>
<dbReference type="AlphaFoldDB" id="A0A1L7XL01"/>
<name>A0A1L7XL01_9HELO</name>
<keyword evidence="2" id="KW-1185">Reference proteome</keyword>
<evidence type="ECO:0000313" key="1">
    <source>
        <dbReference type="EMBL" id="CZR65712.1"/>
    </source>
</evidence>
<proteinExistence type="predicted"/>
<sequence length="357" mass="41073">MSGTPFKIHKYTFKPKGPLVRQVDNFSAEANKYINKTNTTGPITPDEVLRSPFARLAGRSLIRKTESDDPQSRGGIISKHIDLHAEPDESAAGRVGAPFMRNEKGLPPIRRIQLGSEFTPKNDIYIKRLDLEGHQPKLATDSKTKRLNAFFGVSLLFPHRYKDEIDRIKMEQQLKTRSFSVIKPLPAPEYSLYGRVPIGKLESVESAIRQLVARKKPFEIQFVPHYSRVTHEGFKRDKRPSAENFQVGLELTSADDEHVKLSNELAKAIWPTRKVGDRRWMLIIQPDMKTGETARAVWKELLDEGIRTFMVRGLVLTTQIFLEQERRYETERRVFILKHEEEIDAELLKDKSELDNT</sequence>
<dbReference type="EMBL" id="FJOG01000032">
    <property type="protein sequence ID" value="CZR65712.1"/>
    <property type="molecule type" value="Genomic_DNA"/>
</dbReference>
<gene>
    <name evidence="1" type="ORF">PAC_15612</name>
</gene>
<protein>
    <submittedName>
        <fullName evidence="1">Uncharacterized protein</fullName>
    </submittedName>
</protein>
<evidence type="ECO:0000313" key="2">
    <source>
        <dbReference type="Proteomes" id="UP000184330"/>
    </source>
</evidence>
<dbReference type="Proteomes" id="UP000184330">
    <property type="component" value="Unassembled WGS sequence"/>
</dbReference>
<organism evidence="1 2">
    <name type="scientific">Phialocephala subalpina</name>
    <dbReference type="NCBI Taxonomy" id="576137"/>
    <lineage>
        <taxon>Eukaryota</taxon>
        <taxon>Fungi</taxon>
        <taxon>Dikarya</taxon>
        <taxon>Ascomycota</taxon>
        <taxon>Pezizomycotina</taxon>
        <taxon>Leotiomycetes</taxon>
        <taxon>Helotiales</taxon>
        <taxon>Mollisiaceae</taxon>
        <taxon>Phialocephala</taxon>
        <taxon>Phialocephala fortinii species complex</taxon>
    </lineage>
</organism>